<dbReference type="Pfam" id="PF13193">
    <property type="entry name" value="AMP-binding_C"/>
    <property type="match status" value="1"/>
</dbReference>
<dbReference type="AlphaFoldDB" id="A0A5B8U0B8"/>
<dbReference type="EMBL" id="CP042430">
    <property type="protein sequence ID" value="QEC46443.1"/>
    <property type="molecule type" value="Genomic_DNA"/>
</dbReference>
<sequence length="553" mass="59531">MTGFDVTSLHHRRPVDRVNRVSIGDLLERVTWSFPDKEAIVTWPGAFADPAHERLTYRQADALANRVANALLGRGLRQGDTVLMFCENSVEAYILKFGVAKAGLTVAPLNPMLAPDVVAHLIERLEPALCVVDAELWPRCEVAFAQAGTRPDVTIEIGGGAVAGSASFGTFVAGAATTEPDVEIHGDDIWEIVFTSGTTAMPKGAMISHTYSHFAAFTFALTYGRGNRIESDMKLLSFLPVVFHICDTIMSFPAFVVGGTLVLGRRFDAAGIAAAVEREGVTALWGGSPAMLAELADAIEAGGHDVRSLTSVVYGWTSAAPALIDRLKALAGPDLVTCEALGQTEAISAHRFWPDKWPEVFRATAPELNYVGVPNPLLAADLWDEEGGSLRGRPGVPGEIVYRSPVVTAGYYKDEEATAEAFRGGWFHSGDVCVYDEDDLKIMVDRSKDIVKSGGENVSSIRVEAVLLQHPAVRRAAVVGLPHEHWGEAVTAFVIPAEGQDVDADGLIGFCRSRLAGFETPKAIIAVDSLPTTVGDKVRKYELRTRHRGHYTG</sequence>
<feature type="domain" description="AMP-dependent synthetase/ligase" evidence="3">
    <location>
        <begin position="33"/>
        <end position="412"/>
    </location>
</feature>
<dbReference type="InterPro" id="IPR045851">
    <property type="entry name" value="AMP-bd_C_sf"/>
</dbReference>
<dbReference type="Proteomes" id="UP000321805">
    <property type="component" value="Chromosome"/>
</dbReference>
<dbReference type="InterPro" id="IPR000873">
    <property type="entry name" value="AMP-dep_synth/lig_dom"/>
</dbReference>
<dbReference type="Gene3D" id="3.30.300.30">
    <property type="match status" value="1"/>
</dbReference>
<comment type="similarity">
    <text evidence="1">Belongs to the ATP-dependent AMP-binding enzyme family.</text>
</comment>
<protein>
    <submittedName>
        <fullName evidence="5">AMP-binding protein</fullName>
    </submittedName>
</protein>
<dbReference type="InterPro" id="IPR042099">
    <property type="entry name" value="ANL_N_sf"/>
</dbReference>
<dbReference type="Gene3D" id="3.40.50.12780">
    <property type="entry name" value="N-terminal domain of ligase-like"/>
    <property type="match status" value="1"/>
</dbReference>
<dbReference type="SUPFAM" id="SSF56801">
    <property type="entry name" value="Acetyl-CoA synthetase-like"/>
    <property type="match status" value="1"/>
</dbReference>
<dbReference type="PANTHER" id="PTHR43201">
    <property type="entry name" value="ACYL-COA SYNTHETASE"/>
    <property type="match status" value="1"/>
</dbReference>
<proteinExistence type="inferred from homology"/>
<organism evidence="5 6">
    <name type="scientific">Baekduia soli</name>
    <dbReference type="NCBI Taxonomy" id="496014"/>
    <lineage>
        <taxon>Bacteria</taxon>
        <taxon>Bacillati</taxon>
        <taxon>Actinomycetota</taxon>
        <taxon>Thermoleophilia</taxon>
        <taxon>Solirubrobacterales</taxon>
        <taxon>Baekduiaceae</taxon>
        <taxon>Baekduia</taxon>
    </lineage>
</organism>
<accession>A0A5B8U0B8</accession>
<gene>
    <name evidence="5" type="ORF">FSW04_01850</name>
</gene>
<keyword evidence="6" id="KW-1185">Reference proteome</keyword>
<evidence type="ECO:0000256" key="1">
    <source>
        <dbReference type="ARBA" id="ARBA00006432"/>
    </source>
</evidence>
<dbReference type="GO" id="GO:0031956">
    <property type="term" value="F:medium-chain fatty acid-CoA ligase activity"/>
    <property type="evidence" value="ECO:0007669"/>
    <property type="project" value="TreeGrafter"/>
</dbReference>
<evidence type="ECO:0000313" key="6">
    <source>
        <dbReference type="Proteomes" id="UP000321805"/>
    </source>
</evidence>
<dbReference type="RefSeq" id="WP_146915653.1">
    <property type="nucleotide sequence ID" value="NZ_CP042430.1"/>
</dbReference>
<dbReference type="KEGG" id="bsol:FSW04_01850"/>
<dbReference type="PANTHER" id="PTHR43201:SF5">
    <property type="entry name" value="MEDIUM-CHAIN ACYL-COA LIGASE ACSF2, MITOCHONDRIAL"/>
    <property type="match status" value="1"/>
</dbReference>
<dbReference type="OrthoDB" id="9803968at2"/>
<dbReference type="GO" id="GO:0006631">
    <property type="term" value="P:fatty acid metabolic process"/>
    <property type="evidence" value="ECO:0007669"/>
    <property type="project" value="TreeGrafter"/>
</dbReference>
<evidence type="ECO:0000259" key="3">
    <source>
        <dbReference type="Pfam" id="PF00501"/>
    </source>
</evidence>
<evidence type="ECO:0000313" key="5">
    <source>
        <dbReference type="EMBL" id="QEC46443.1"/>
    </source>
</evidence>
<name>A0A5B8U0B8_9ACTN</name>
<feature type="domain" description="AMP-binding enzyme C-terminal" evidence="4">
    <location>
        <begin position="463"/>
        <end position="534"/>
    </location>
</feature>
<dbReference type="InterPro" id="IPR025110">
    <property type="entry name" value="AMP-bd_C"/>
</dbReference>
<evidence type="ECO:0000259" key="4">
    <source>
        <dbReference type="Pfam" id="PF13193"/>
    </source>
</evidence>
<evidence type="ECO:0000256" key="2">
    <source>
        <dbReference type="ARBA" id="ARBA00022598"/>
    </source>
</evidence>
<keyword evidence="2" id="KW-0436">Ligase</keyword>
<reference evidence="5 6" key="1">
    <citation type="journal article" date="2018" name="J. Microbiol.">
        <title>Baekduia soli gen. nov., sp. nov., a novel bacterium isolated from the soil of Baekdu Mountain and proposal of a novel family name, Baekduiaceae fam. nov.</title>
        <authorList>
            <person name="An D.S."/>
            <person name="Siddiqi M.Z."/>
            <person name="Kim K.H."/>
            <person name="Yu H.S."/>
            <person name="Im W.T."/>
        </authorList>
    </citation>
    <scope>NUCLEOTIDE SEQUENCE [LARGE SCALE GENOMIC DNA]</scope>
    <source>
        <strain evidence="5 6">BR7-21</strain>
    </source>
</reference>
<dbReference type="Pfam" id="PF00501">
    <property type="entry name" value="AMP-binding"/>
    <property type="match status" value="1"/>
</dbReference>